<proteinExistence type="inferred from homology"/>
<dbReference type="PANTHER" id="PTHR43766">
    <property type="entry name" value="TRYPTOPHAN--TRNA LIGASE, MITOCHONDRIAL"/>
    <property type="match status" value="1"/>
</dbReference>
<dbReference type="CDD" id="cd00806">
    <property type="entry name" value="TrpRS_core"/>
    <property type="match status" value="1"/>
</dbReference>
<evidence type="ECO:0000256" key="14">
    <source>
        <dbReference type="RuleBase" id="RU363036"/>
    </source>
</evidence>
<dbReference type="InterPro" id="IPR024109">
    <property type="entry name" value="Trp-tRNA-ligase_bac-type"/>
</dbReference>
<keyword evidence="4 14" id="KW-0436">Ligase</keyword>
<keyword evidence="5 14" id="KW-0547">Nucleotide-binding</keyword>
<reference evidence="15" key="1">
    <citation type="submission" date="2022-08" db="UniProtKB">
        <authorList>
            <consortium name="EnsemblMetazoa"/>
        </authorList>
    </citation>
    <scope>IDENTIFICATION</scope>
    <source>
        <strain evidence="15">05x7-T-G4-1.051#20</strain>
    </source>
</reference>
<dbReference type="InterPro" id="IPR050203">
    <property type="entry name" value="Trp-tRNA_synthetase"/>
</dbReference>
<comment type="catalytic activity">
    <reaction evidence="10">
        <text>tRNA(Trp) + L-tryptophan + ATP = L-tryptophyl-tRNA(Trp) + AMP + diphosphate + H(+)</text>
        <dbReference type="Rhea" id="RHEA:24080"/>
        <dbReference type="Rhea" id="RHEA-COMP:9671"/>
        <dbReference type="Rhea" id="RHEA-COMP:9705"/>
        <dbReference type="ChEBI" id="CHEBI:15378"/>
        <dbReference type="ChEBI" id="CHEBI:30616"/>
        <dbReference type="ChEBI" id="CHEBI:33019"/>
        <dbReference type="ChEBI" id="CHEBI:57912"/>
        <dbReference type="ChEBI" id="CHEBI:78442"/>
        <dbReference type="ChEBI" id="CHEBI:78535"/>
        <dbReference type="ChEBI" id="CHEBI:456215"/>
        <dbReference type="EC" id="6.1.1.2"/>
    </reaction>
</comment>
<organism evidence="15 16">
    <name type="scientific">Magallana gigas</name>
    <name type="common">Pacific oyster</name>
    <name type="synonym">Crassostrea gigas</name>
    <dbReference type="NCBI Taxonomy" id="29159"/>
    <lineage>
        <taxon>Eukaryota</taxon>
        <taxon>Metazoa</taxon>
        <taxon>Spiralia</taxon>
        <taxon>Lophotrochozoa</taxon>
        <taxon>Mollusca</taxon>
        <taxon>Bivalvia</taxon>
        <taxon>Autobranchia</taxon>
        <taxon>Pteriomorphia</taxon>
        <taxon>Ostreida</taxon>
        <taxon>Ostreoidea</taxon>
        <taxon>Ostreidae</taxon>
        <taxon>Magallana</taxon>
    </lineage>
</organism>
<dbReference type="EC" id="6.1.1.2" evidence="3"/>
<dbReference type="EnsemblMetazoa" id="G19508.1">
    <property type="protein sequence ID" value="G19508.1:cds"/>
    <property type="gene ID" value="G19508"/>
</dbReference>
<comment type="similarity">
    <text evidence="2 14">Belongs to the class-I aminoacyl-tRNA synthetase family.</text>
</comment>
<dbReference type="Pfam" id="PF00579">
    <property type="entry name" value="tRNA-synt_1b"/>
    <property type="match status" value="1"/>
</dbReference>
<dbReference type="HAMAP" id="MF_00140_B">
    <property type="entry name" value="Trp_tRNA_synth_B"/>
    <property type="match status" value="1"/>
</dbReference>
<name>A0A8W8JIA4_MAGGI</name>
<dbReference type="GO" id="GO:0070183">
    <property type="term" value="P:mitochondrial tryptophanyl-tRNA aminoacylation"/>
    <property type="evidence" value="ECO:0007669"/>
    <property type="project" value="TreeGrafter"/>
</dbReference>
<evidence type="ECO:0000256" key="2">
    <source>
        <dbReference type="ARBA" id="ARBA00005594"/>
    </source>
</evidence>
<keyword evidence="6 14" id="KW-0067">ATP-binding</keyword>
<keyword evidence="7 14" id="KW-0648">Protein biosynthesis</keyword>
<dbReference type="FunFam" id="1.10.240.10:FF:000002">
    <property type="entry name" value="Tryptophan--tRNA ligase"/>
    <property type="match status" value="1"/>
</dbReference>
<dbReference type="Gene3D" id="1.10.240.10">
    <property type="entry name" value="Tyrosyl-Transfer RNA Synthetase"/>
    <property type="match status" value="1"/>
</dbReference>
<dbReference type="InterPro" id="IPR014729">
    <property type="entry name" value="Rossmann-like_a/b/a_fold"/>
</dbReference>
<evidence type="ECO:0000256" key="7">
    <source>
        <dbReference type="ARBA" id="ARBA00022917"/>
    </source>
</evidence>
<evidence type="ECO:0000256" key="5">
    <source>
        <dbReference type="ARBA" id="ARBA00022741"/>
    </source>
</evidence>
<evidence type="ECO:0000256" key="1">
    <source>
        <dbReference type="ARBA" id="ARBA00004305"/>
    </source>
</evidence>
<evidence type="ECO:0000256" key="11">
    <source>
        <dbReference type="ARBA" id="ARBA00059972"/>
    </source>
</evidence>
<evidence type="ECO:0000256" key="8">
    <source>
        <dbReference type="ARBA" id="ARBA00023146"/>
    </source>
</evidence>
<evidence type="ECO:0000256" key="13">
    <source>
        <dbReference type="ARBA" id="ARBA00080951"/>
    </source>
</evidence>
<dbReference type="GO" id="GO:0005759">
    <property type="term" value="C:mitochondrial matrix"/>
    <property type="evidence" value="ECO:0007669"/>
    <property type="project" value="UniProtKB-SubCell"/>
</dbReference>
<dbReference type="GO" id="GO:0005524">
    <property type="term" value="F:ATP binding"/>
    <property type="evidence" value="ECO:0007669"/>
    <property type="project" value="UniProtKB-KW"/>
</dbReference>
<dbReference type="NCBIfam" id="TIGR00233">
    <property type="entry name" value="trpS"/>
    <property type="match status" value="1"/>
</dbReference>
<evidence type="ECO:0000256" key="4">
    <source>
        <dbReference type="ARBA" id="ARBA00022598"/>
    </source>
</evidence>
<evidence type="ECO:0000313" key="16">
    <source>
        <dbReference type="Proteomes" id="UP000005408"/>
    </source>
</evidence>
<evidence type="ECO:0000256" key="12">
    <source>
        <dbReference type="ARBA" id="ARBA00069760"/>
    </source>
</evidence>
<dbReference type="PANTHER" id="PTHR43766:SF1">
    <property type="entry name" value="TRYPTOPHAN--TRNA LIGASE, MITOCHONDRIAL"/>
    <property type="match status" value="1"/>
</dbReference>
<evidence type="ECO:0000256" key="10">
    <source>
        <dbReference type="ARBA" id="ARBA00049929"/>
    </source>
</evidence>
<dbReference type="InterPro" id="IPR002306">
    <property type="entry name" value="Trp-tRNA-ligase"/>
</dbReference>
<dbReference type="Proteomes" id="UP000005408">
    <property type="component" value="Unassembled WGS sequence"/>
</dbReference>
<dbReference type="PROSITE" id="PS00178">
    <property type="entry name" value="AA_TRNA_LIGASE_I"/>
    <property type="match status" value="1"/>
</dbReference>
<dbReference type="OrthoDB" id="15808at2759"/>
<dbReference type="PRINTS" id="PR01039">
    <property type="entry name" value="TRNASYNTHTRP"/>
</dbReference>
<dbReference type="Gene3D" id="3.40.50.620">
    <property type="entry name" value="HUPs"/>
    <property type="match status" value="1"/>
</dbReference>
<comment type="function">
    <text evidence="11">Catalyzes the attachment of tryptophan to tRNA(Trp) in a two-step reaction: tryptophan is first activated by ATP to form Trp-AMP and then transferred to the acceptor end of tRNA(Trp).</text>
</comment>
<evidence type="ECO:0000256" key="6">
    <source>
        <dbReference type="ARBA" id="ARBA00022840"/>
    </source>
</evidence>
<evidence type="ECO:0000256" key="9">
    <source>
        <dbReference type="ARBA" id="ARBA00030268"/>
    </source>
</evidence>
<dbReference type="OMA" id="PNHIRIE"/>
<dbReference type="AlphaFoldDB" id="A0A8W8JIA4"/>
<dbReference type="InterPro" id="IPR001412">
    <property type="entry name" value="aa-tRNA-synth_I_CS"/>
</dbReference>
<sequence length="364" mass="41540">MALRKVPSVFIKRSLFCRENVWSRRMTTKRRHREVIPEDEVRVFSGIQPTGIPHLGNYLGVIKLWVKLQEQYQDVMYSVVDLHAITVKQDPRELRENIYKMVACLLACGIDPEKSVLFLQSQVRQHAELCWILSCITTNARLGLLPQWKEKSNTKSPSVGLYTYPILQAADILLYKSTHIPIGEDQRQHLDLCEDLAISFNNKFGKVFRVPQVLFSNTARIKSLRFPENKMSKSDQSSKGRIDLTDSNDDIVSKIKSAVTDFTSHISHDKENRPGVTNLIDIHAACTGETPQDICETYSSLTTAEYKMLLADIVISEIQPIRERILWLLSDKSHLQNVLYQGQEVASVIAEDTLKDVKKLIGFI</sequence>
<protein>
    <recommendedName>
        <fullName evidence="12">Tryptophan--tRNA ligase, mitochondrial</fullName>
        <ecNumber evidence="3">6.1.1.2</ecNumber>
    </recommendedName>
    <alternativeName>
        <fullName evidence="13">(Mt)TrpRS</fullName>
    </alternativeName>
    <alternativeName>
        <fullName evidence="9">Tryptophanyl-tRNA synthetase</fullName>
    </alternativeName>
</protein>
<evidence type="ECO:0000256" key="3">
    <source>
        <dbReference type="ARBA" id="ARBA00013161"/>
    </source>
</evidence>
<keyword evidence="8 14" id="KW-0030">Aminoacyl-tRNA synthetase</keyword>
<evidence type="ECO:0000313" key="15">
    <source>
        <dbReference type="EnsemblMetazoa" id="G19508.1:cds"/>
    </source>
</evidence>
<accession>A0A8W8JIA4</accession>
<dbReference type="SUPFAM" id="SSF52374">
    <property type="entry name" value="Nucleotidylyl transferase"/>
    <property type="match status" value="1"/>
</dbReference>
<dbReference type="InterPro" id="IPR002305">
    <property type="entry name" value="aa-tRNA-synth_Ic"/>
</dbReference>
<comment type="subcellular location">
    <subcellularLocation>
        <location evidence="1">Mitochondrion matrix</location>
    </subcellularLocation>
</comment>
<dbReference type="FunFam" id="3.40.50.620:FF:000082">
    <property type="entry name" value="MSW1p Mitochondrial tryptophanyl-tRNA synthetase"/>
    <property type="match status" value="1"/>
</dbReference>
<dbReference type="GO" id="GO:0004830">
    <property type="term" value="F:tryptophan-tRNA ligase activity"/>
    <property type="evidence" value="ECO:0007669"/>
    <property type="project" value="UniProtKB-EC"/>
</dbReference>
<keyword evidence="16" id="KW-1185">Reference proteome</keyword>